<proteinExistence type="predicted"/>
<name>U5CWE3_AMBTC</name>
<evidence type="ECO:0000313" key="1">
    <source>
        <dbReference type="EMBL" id="ERN14275.1"/>
    </source>
</evidence>
<dbReference type="AlphaFoldDB" id="U5CWE3"/>
<dbReference type="Gramene" id="ERN14275">
    <property type="protein sequence ID" value="ERN14275"/>
    <property type="gene ID" value="AMTR_s00033p00169010"/>
</dbReference>
<accession>U5CWE3</accession>
<organism evidence="1 2">
    <name type="scientific">Amborella trichopoda</name>
    <dbReference type="NCBI Taxonomy" id="13333"/>
    <lineage>
        <taxon>Eukaryota</taxon>
        <taxon>Viridiplantae</taxon>
        <taxon>Streptophyta</taxon>
        <taxon>Embryophyta</taxon>
        <taxon>Tracheophyta</taxon>
        <taxon>Spermatophyta</taxon>
        <taxon>Magnoliopsida</taxon>
        <taxon>Amborellales</taxon>
        <taxon>Amborellaceae</taxon>
        <taxon>Amborella</taxon>
    </lineage>
</organism>
<dbReference type="Proteomes" id="UP000017836">
    <property type="component" value="Unassembled WGS sequence"/>
</dbReference>
<gene>
    <name evidence="1" type="ORF">AMTR_s00033p00169010</name>
</gene>
<evidence type="ECO:0000313" key="2">
    <source>
        <dbReference type="Proteomes" id="UP000017836"/>
    </source>
</evidence>
<sequence length="136" mass="14787">MSSPVFVVELAPVEGDIQPLALLPQAEPVQLPAFLPPLCNQAVVDGLSTEEENDALGRDVEVADVEEGAKVGVMMEDMGMDGDVPFKVILNEIKLRKKARVVAEKMLVKDVIKNSSDTIQTQVKKIDKKRKGKSSC</sequence>
<dbReference type="HOGENOM" id="CLU_1878202_0_0_1"/>
<protein>
    <submittedName>
        <fullName evidence="1">Uncharacterized protein</fullName>
    </submittedName>
</protein>
<reference evidence="2" key="1">
    <citation type="journal article" date="2013" name="Science">
        <title>The Amborella genome and the evolution of flowering plants.</title>
        <authorList>
            <consortium name="Amborella Genome Project"/>
        </authorList>
    </citation>
    <scope>NUCLEOTIDE SEQUENCE [LARGE SCALE GENOMIC DNA]</scope>
</reference>
<dbReference type="EMBL" id="KI392557">
    <property type="protein sequence ID" value="ERN14275.1"/>
    <property type="molecule type" value="Genomic_DNA"/>
</dbReference>
<keyword evidence="2" id="KW-1185">Reference proteome</keyword>